<name>A0A835CHY7_9FABA</name>
<gene>
    <name evidence="1" type="ORF">G2W53_000711</name>
</gene>
<dbReference type="EMBL" id="JAAIUW010000001">
    <property type="protein sequence ID" value="KAF7843806.1"/>
    <property type="molecule type" value="Genomic_DNA"/>
</dbReference>
<evidence type="ECO:0000313" key="1">
    <source>
        <dbReference type="EMBL" id="KAF7843806.1"/>
    </source>
</evidence>
<organism evidence="1 2">
    <name type="scientific">Senna tora</name>
    <dbReference type="NCBI Taxonomy" id="362788"/>
    <lineage>
        <taxon>Eukaryota</taxon>
        <taxon>Viridiplantae</taxon>
        <taxon>Streptophyta</taxon>
        <taxon>Embryophyta</taxon>
        <taxon>Tracheophyta</taxon>
        <taxon>Spermatophyta</taxon>
        <taxon>Magnoliopsida</taxon>
        <taxon>eudicotyledons</taxon>
        <taxon>Gunneridae</taxon>
        <taxon>Pentapetalae</taxon>
        <taxon>rosids</taxon>
        <taxon>fabids</taxon>
        <taxon>Fabales</taxon>
        <taxon>Fabaceae</taxon>
        <taxon>Caesalpinioideae</taxon>
        <taxon>Cassia clade</taxon>
        <taxon>Senna</taxon>
    </lineage>
</organism>
<proteinExistence type="predicted"/>
<keyword evidence="2" id="KW-1185">Reference proteome</keyword>
<sequence length="21" mass="2521">MDSSFDHLNAMLDLIREKQEK</sequence>
<dbReference type="AlphaFoldDB" id="A0A835CHY7"/>
<comment type="caution">
    <text evidence="1">The sequence shown here is derived from an EMBL/GenBank/DDBJ whole genome shotgun (WGS) entry which is preliminary data.</text>
</comment>
<dbReference type="Proteomes" id="UP000634136">
    <property type="component" value="Unassembled WGS sequence"/>
</dbReference>
<reference evidence="1" key="1">
    <citation type="submission" date="2020-09" db="EMBL/GenBank/DDBJ databases">
        <title>Genome-Enabled Discovery of Anthraquinone Biosynthesis in Senna tora.</title>
        <authorList>
            <person name="Kang S.-H."/>
            <person name="Pandey R.P."/>
            <person name="Lee C.-M."/>
            <person name="Sim J.-S."/>
            <person name="Jeong J.-T."/>
            <person name="Choi B.-S."/>
            <person name="Jung M."/>
            <person name="Ginzburg D."/>
            <person name="Zhao K."/>
            <person name="Won S.Y."/>
            <person name="Oh T.-J."/>
            <person name="Yu Y."/>
            <person name="Kim N.-H."/>
            <person name="Lee O.R."/>
            <person name="Lee T.-H."/>
            <person name="Bashyal P."/>
            <person name="Kim T.-S."/>
            <person name="Lee W.-H."/>
            <person name="Kawkins C."/>
            <person name="Kim C.-K."/>
            <person name="Kim J.S."/>
            <person name="Ahn B.O."/>
            <person name="Rhee S.Y."/>
            <person name="Sohng J.K."/>
        </authorList>
    </citation>
    <scope>NUCLEOTIDE SEQUENCE</scope>
    <source>
        <tissue evidence="1">Leaf</tissue>
    </source>
</reference>
<accession>A0A835CHY7</accession>
<evidence type="ECO:0000313" key="2">
    <source>
        <dbReference type="Proteomes" id="UP000634136"/>
    </source>
</evidence>
<protein>
    <submittedName>
        <fullName evidence="1">Uncharacterized protein</fullName>
    </submittedName>
</protein>